<reference evidence="1" key="1">
    <citation type="submission" date="2018-05" db="EMBL/GenBank/DDBJ databases">
        <authorList>
            <person name="Lanie J.A."/>
            <person name="Ng W.-L."/>
            <person name="Kazmierczak K.M."/>
            <person name="Andrzejewski T.M."/>
            <person name="Davidsen T.M."/>
            <person name="Wayne K.J."/>
            <person name="Tettelin H."/>
            <person name="Glass J.I."/>
            <person name="Rusch D."/>
            <person name="Podicherti R."/>
            <person name="Tsui H.-C.T."/>
            <person name="Winkler M.E."/>
        </authorList>
    </citation>
    <scope>NUCLEOTIDE SEQUENCE</scope>
</reference>
<evidence type="ECO:0008006" key="2">
    <source>
        <dbReference type="Google" id="ProtNLM"/>
    </source>
</evidence>
<name>A0A382RU81_9ZZZZ</name>
<feature type="non-terminal residue" evidence="1">
    <location>
        <position position="148"/>
    </location>
</feature>
<dbReference type="Gene3D" id="2.130.10.10">
    <property type="entry name" value="YVTN repeat-like/Quinoprotein amine dehydrogenase"/>
    <property type="match status" value="1"/>
</dbReference>
<dbReference type="InterPro" id="IPR011047">
    <property type="entry name" value="Quinoprotein_ADH-like_sf"/>
</dbReference>
<gene>
    <name evidence="1" type="ORF">METZ01_LOCUS354077</name>
</gene>
<organism evidence="1">
    <name type="scientific">marine metagenome</name>
    <dbReference type="NCBI Taxonomy" id="408172"/>
    <lineage>
        <taxon>unclassified sequences</taxon>
        <taxon>metagenomes</taxon>
        <taxon>ecological metagenomes</taxon>
    </lineage>
</organism>
<dbReference type="AlphaFoldDB" id="A0A382RU81"/>
<accession>A0A382RU81</accession>
<evidence type="ECO:0000313" key="1">
    <source>
        <dbReference type="EMBL" id="SVD01223.1"/>
    </source>
</evidence>
<proteinExistence type="predicted"/>
<dbReference type="PANTHER" id="PTHR34512">
    <property type="entry name" value="CELL SURFACE PROTEIN"/>
    <property type="match status" value="1"/>
</dbReference>
<dbReference type="PANTHER" id="PTHR34512:SF30">
    <property type="entry name" value="OUTER MEMBRANE PROTEIN ASSEMBLY FACTOR BAMB"/>
    <property type="match status" value="1"/>
</dbReference>
<dbReference type="EMBL" id="UINC01124222">
    <property type="protein sequence ID" value="SVD01223.1"/>
    <property type="molecule type" value="Genomic_DNA"/>
</dbReference>
<dbReference type="InterPro" id="IPR015943">
    <property type="entry name" value="WD40/YVTN_repeat-like_dom_sf"/>
</dbReference>
<protein>
    <recommendedName>
        <fullName evidence="2">Serine/threonine protein kinase</fullName>
    </recommendedName>
</protein>
<dbReference type="SUPFAM" id="SSF50998">
    <property type="entry name" value="Quinoprotein alcohol dehydrogenase-like"/>
    <property type="match status" value="1"/>
</dbReference>
<sequence length="148" mass="15927">MGCRVQVLSMLVLMNLGYPSSPAENTAGKKLVKAKPSANSGRVDVWNQFRGPNGSGVTVASQPPVKIDSDKPTWKTAVPIGHSSPVLSNDHIFLTGLEESRLVTLAYEKATGKLAWRREAPEVVLEKAHKASSQAAPTPVVDKDHIYV</sequence>